<keyword evidence="4" id="KW-1185">Reference proteome</keyword>
<feature type="signal peptide" evidence="2">
    <location>
        <begin position="1"/>
        <end position="22"/>
    </location>
</feature>
<organism evidence="3 4">
    <name type="scientific">Catenuloplanes niger</name>
    <dbReference type="NCBI Taxonomy" id="587534"/>
    <lineage>
        <taxon>Bacteria</taxon>
        <taxon>Bacillati</taxon>
        <taxon>Actinomycetota</taxon>
        <taxon>Actinomycetes</taxon>
        <taxon>Micromonosporales</taxon>
        <taxon>Micromonosporaceae</taxon>
        <taxon>Catenuloplanes</taxon>
    </lineage>
</organism>
<feature type="transmembrane region" description="Helical" evidence="1">
    <location>
        <begin position="288"/>
        <end position="311"/>
    </location>
</feature>
<dbReference type="Proteomes" id="UP001183629">
    <property type="component" value="Unassembled WGS sequence"/>
</dbReference>
<evidence type="ECO:0000256" key="2">
    <source>
        <dbReference type="SAM" id="SignalP"/>
    </source>
</evidence>
<comment type="caution">
    <text evidence="3">The sequence shown here is derived from an EMBL/GenBank/DDBJ whole genome shotgun (WGS) entry which is preliminary data.</text>
</comment>
<proteinExistence type="predicted"/>
<evidence type="ECO:0008006" key="5">
    <source>
        <dbReference type="Google" id="ProtNLM"/>
    </source>
</evidence>
<name>A0AAE3ZMW1_9ACTN</name>
<evidence type="ECO:0000313" key="3">
    <source>
        <dbReference type="EMBL" id="MDR7321053.1"/>
    </source>
</evidence>
<dbReference type="RefSeq" id="WP_310409831.1">
    <property type="nucleotide sequence ID" value="NZ_JAVDYC010000001.1"/>
</dbReference>
<evidence type="ECO:0000313" key="4">
    <source>
        <dbReference type="Proteomes" id="UP001183629"/>
    </source>
</evidence>
<sequence length="346" mass="36054">MHRLPALLMTPLLATVPTPAPAPPAPAAPAAITWSVAPAGPAGPDGRPALDYTLDPGATLTDHVVVANHSRRTLTLRLYASDALTTAEGGFDLLPADRAPVDAGAWITPERDTIVLPSTSRVIVPVTVAVPATATPGDHAGGIVASLSARATGPDGSEVSVDHRVGTRVHLRVTGALRPELSVRDPAITRHTSWNPLRLPTLTAAYTVANTGNVRLAGARSIRTAGRVFAAADLPQVLPGGEVRVTATTGGVWPLFRVPVEIAVEPVALDGRVLDPRPPTAVARTTVWLVPWSQLAALGALPALVAAGLLLRRRRRRRTAAALAAAERRGRDRALSSLHALKEPTS</sequence>
<accession>A0AAE3ZMW1</accession>
<keyword evidence="1" id="KW-1133">Transmembrane helix</keyword>
<reference evidence="3 4" key="1">
    <citation type="submission" date="2023-07" db="EMBL/GenBank/DDBJ databases">
        <title>Sequencing the genomes of 1000 actinobacteria strains.</title>
        <authorList>
            <person name="Klenk H.-P."/>
        </authorList>
    </citation>
    <scope>NUCLEOTIDE SEQUENCE [LARGE SCALE GENOMIC DNA]</scope>
    <source>
        <strain evidence="3 4">DSM 44711</strain>
    </source>
</reference>
<feature type="chain" id="PRO_5042107851" description="DUF916 domain-containing protein" evidence="2">
    <location>
        <begin position="23"/>
        <end position="346"/>
    </location>
</feature>
<keyword evidence="2" id="KW-0732">Signal</keyword>
<dbReference type="AlphaFoldDB" id="A0AAE3ZMW1"/>
<keyword evidence="1" id="KW-0812">Transmembrane</keyword>
<gene>
    <name evidence="3" type="ORF">J2S44_001303</name>
</gene>
<dbReference type="EMBL" id="JAVDYC010000001">
    <property type="protein sequence ID" value="MDR7321053.1"/>
    <property type="molecule type" value="Genomic_DNA"/>
</dbReference>
<protein>
    <recommendedName>
        <fullName evidence="5">DUF916 domain-containing protein</fullName>
    </recommendedName>
</protein>
<keyword evidence="1" id="KW-0472">Membrane</keyword>
<evidence type="ECO:0000256" key="1">
    <source>
        <dbReference type="SAM" id="Phobius"/>
    </source>
</evidence>